<evidence type="ECO:0000256" key="10">
    <source>
        <dbReference type="RuleBase" id="RU004327"/>
    </source>
</evidence>
<sequence>MNPKAKALFGTDGIRGKANLYPMTPQIALAAGVAAAKVLTAHCPLKNKPRIVVGRDTRISSRMLEYAFISGVVARGVDVFELGVIPSPAVGNFSKIYEAIGGVMVSASHNPYDDNGLKFFSYEGAKLSIELEKEIEREINSFDWLGSEGPTGSQVGKIFLAANPLQDYQNLLKSFFPGGINLKGLKIVLDTANGASFEAAPAILDHYGAFLYPFGKEPNGININLNCGSMFPQNIQQVVRMAGADVGIALDGDGDRLVLCDENGELCDGDDILSILASDFKKKEKLAKNTIAVTVMSNLGLDETLAEEGIKVLRTPVGDRNVADALAKEGLSLGGEQSGHIIPFHYSRTADGLLTALMVLQIMCSTGKSLASLRKNRLRYPQKLWNIDIAQKKPLEEIVGLKKLLDELQAAFNGKGRVLLRYSGTEPKIRLLVEAKDEEQVHQVGQKLLNFLKEALG</sequence>
<evidence type="ECO:0000256" key="4">
    <source>
        <dbReference type="ARBA" id="ARBA00022842"/>
    </source>
</evidence>
<keyword evidence="3 8" id="KW-0479">Metal-binding</keyword>
<evidence type="ECO:0000256" key="5">
    <source>
        <dbReference type="ARBA" id="ARBA00023235"/>
    </source>
</evidence>
<feature type="domain" description="Alpha-D-phosphohexomutase alpha/beta/alpha" evidence="12">
    <location>
        <begin position="7"/>
        <end position="141"/>
    </location>
</feature>
<feature type="binding site" evidence="8">
    <location>
        <position position="253"/>
    </location>
    <ligand>
        <name>Mg(2+)</name>
        <dbReference type="ChEBI" id="CHEBI:18420"/>
    </ligand>
</feature>
<dbReference type="InterPro" id="IPR036900">
    <property type="entry name" value="A-D-PHexomutase_C_sf"/>
</dbReference>
<comment type="PTM">
    <text evidence="8">Activated by phosphorylation.</text>
</comment>
<dbReference type="OrthoDB" id="9806956at2"/>
<evidence type="ECO:0000256" key="8">
    <source>
        <dbReference type="HAMAP-Rule" id="MF_01554"/>
    </source>
</evidence>
<dbReference type="FunFam" id="3.40.120.10:FF:000001">
    <property type="entry name" value="Phosphoglucosamine mutase"/>
    <property type="match status" value="1"/>
</dbReference>
<dbReference type="NCBIfam" id="TIGR01455">
    <property type="entry name" value="glmM"/>
    <property type="match status" value="1"/>
</dbReference>
<dbReference type="HAMAP" id="MF_01554_B">
    <property type="entry name" value="GlmM_B"/>
    <property type="match status" value="1"/>
</dbReference>
<evidence type="ECO:0000256" key="1">
    <source>
        <dbReference type="ARBA" id="ARBA00010231"/>
    </source>
</evidence>
<dbReference type="Pfam" id="PF02878">
    <property type="entry name" value="PGM_PMM_I"/>
    <property type="match status" value="1"/>
</dbReference>
<accession>A0A4Y8P935</accession>
<evidence type="ECO:0000313" key="15">
    <source>
        <dbReference type="EMBL" id="TFE67196.1"/>
    </source>
</evidence>
<gene>
    <name evidence="8" type="primary">glmM</name>
    <name evidence="15" type="ORF">A7Q10_09745</name>
</gene>
<evidence type="ECO:0000256" key="6">
    <source>
        <dbReference type="ARBA" id="ARBA00066330"/>
    </source>
</evidence>
<dbReference type="InterPro" id="IPR005843">
    <property type="entry name" value="A-D-PHexomutase_C"/>
</dbReference>
<evidence type="ECO:0000259" key="11">
    <source>
        <dbReference type="Pfam" id="PF00408"/>
    </source>
</evidence>
<feature type="domain" description="Alpha-D-phosphohexomutase C-terminal" evidence="11">
    <location>
        <begin position="386"/>
        <end position="446"/>
    </location>
</feature>
<dbReference type="InterPro" id="IPR016066">
    <property type="entry name" value="A-D-PHexomutase_CS"/>
</dbReference>
<reference evidence="15 16" key="1">
    <citation type="submission" date="2016-05" db="EMBL/GenBank/DDBJ databases">
        <title>Diversity and Homogeneity among Thermoacidophilic Verrucomicrobia Methanotrophs Linked with Geographical Origin.</title>
        <authorList>
            <person name="Erikstad H.-A."/>
            <person name="Smestad N.B."/>
            <person name="Ceballos R.M."/>
            <person name="Birkeland N.-K."/>
        </authorList>
    </citation>
    <scope>NUCLEOTIDE SEQUENCE [LARGE SCALE GENOMIC DNA]</scope>
    <source>
        <strain evidence="15 16">Phi</strain>
    </source>
</reference>
<dbReference type="InterPro" id="IPR005845">
    <property type="entry name" value="A-D-PHexomutase_a/b/a-II"/>
</dbReference>
<dbReference type="RefSeq" id="WP_134440593.1">
    <property type="nucleotide sequence ID" value="NZ_LXQC01000158.1"/>
</dbReference>
<evidence type="ECO:0000256" key="3">
    <source>
        <dbReference type="ARBA" id="ARBA00022723"/>
    </source>
</evidence>
<feature type="modified residue" description="Phosphoserine" evidence="8">
    <location>
        <position position="108"/>
    </location>
</feature>
<dbReference type="PANTHER" id="PTHR42946">
    <property type="entry name" value="PHOSPHOHEXOSE MUTASE"/>
    <property type="match status" value="1"/>
</dbReference>
<keyword evidence="2 8" id="KW-0597">Phosphoprotein</keyword>
<comment type="function">
    <text evidence="8 10">Catalyzes the conversion of glucosamine-6-phosphate to glucosamine-1-phosphate.</text>
</comment>
<dbReference type="GO" id="GO:0005975">
    <property type="term" value="P:carbohydrate metabolic process"/>
    <property type="evidence" value="ECO:0007669"/>
    <property type="project" value="InterPro"/>
</dbReference>
<name>A0A4Y8P935_9BACT</name>
<keyword evidence="4 8" id="KW-0460">Magnesium</keyword>
<dbReference type="PRINTS" id="PR00509">
    <property type="entry name" value="PGMPMM"/>
</dbReference>
<dbReference type="InterPro" id="IPR016055">
    <property type="entry name" value="A-D-PHexomutase_a/b/a-I/II/III"/>
</dbReference>
<dbReference type="GO" id="GO:0008966">
    <property type="term" value="F:phosphoglucosamine mutase activity"/>
    <property type="evidence" value="ECO:0007669"/>
    <property type="project" value="UniProtKB-UniRule"/>
</dbReference>
<dbReference type="EC" id="5.4.2.10" evidence="6 8"/>
<evidence type="ECO:0000259" key="13">
    <source>
        <dbReference type="Pfam" id="PF02879"/>
    </source>
</evidence>
<dbReference type="GO" id="GO:0004615">
    <property type="term" value="F:phosphomannomutase activity"/>
    <property type="evidence" value="ECO:0007669"/>
    <property type="project" value="TreeGrafter"/>
</dbReference>
<dbReference type="GO" id="GO:0005829">
    <property type="term" value="C:cytosol"/>
    <property type="evidence" value="ECO:0007669"/>
    <property type="project" value="TreeGrafter"/>
</dbReference>
<feature type="binding site" evidence="8">
    <location>
        <position position="255"/>
    </location>
    <ligand>
        <name>Mg(2+)</name>
        <dbReference type="ChEBI" id="CHEBI:18420"/>
    </ligand>
</feature>
<dbReference type="Gene3D" id="3.40.120.10">
    <property type="entry name" value="Alpha-D-Glucose-1,6-Bisphosphate, subunit A, domain 3"/>
    <property type="match status" value="3"/>
</dbReference>
<keyword evidence="5 8" id="KW-0413">Isomerase</keyword>
<feature type="active site" description="Phosphoserine intermediate" evidence="8">
    <location>
        <position position="108"/>
    </location>
</feature>
<dbReference type="Pfam" id="PF00408">
    <property type="entry name" value="PGM_PMM_IV"/>
    <property type="match status" value="1"/>
</dbReference>
<feature type="binding site" description="via phosphate group" evidence="8">
    <location>
        <position position="108"/>
    </location>
    <ligand>
        <name>Mg(2+)</name>
        <dbReference type="ChEBI" id="CHEBI:18420"/>
    </ligand>
</feature>
<dbReference type="Pfam" id="PF02879">
    <property type="entry name" value="PGM_PMM_II"/>
    <property type="match status" value="1"/>
</dbReference>
<feature type="domain" description="Alpha-D-phosphohexomutase alpha/beta/alpha" evidence="13">
    <location>
        <begin position="169"/>
        <end position="264"/>
    </location>
</feature>
<dbReference type="AlphaFoldDB" id="A0A4Y8P935"/>
<dbReference type="InterPro" id="IPR006352">
    <property type="entry name" value="GlmM_bact"/>
</dbReference>
<dbReference type="GO" id="GO:0009252">
    <property type="term" value="P:peptidoglycan biosynthetic process"/>
    <property type="evidence" value="ECO:0007669"/>
    <property type="project" value="TreeGrafter"/>
</dbReference>
<dbReference type="GO" id="GO:0006048">
    <property type="term" value="P:UDP-N-acetylglucosamine biosynthetic process"/>
    <property type="evidence" value="ECO:0007669"/>
    <property type="project" value="TreeGrafter"/>
</dbReference>
<feature type="binding site" evidence="8">
    <location>
        <position position="251"/>
    </location>
    <ligand>
        <name>Mg(2+)</name>
        <dbReference type="ChEBI" id="CHEBI:18420"/>
    </ligand>
</feature>
<evidence type="ECO:0000256" key="9">
    <source>
        <dbReference type="RuleBase" id="RU004326"/>
    </source>
</evidence>
<evidence type="ECO:0000256" key="7">
    <source>
        <dbReference type="ARBA" id="ARBA00068193"/>
    </source>
</evidence>
<feature type="domain" description="Alpha-D-phosphohexomutase alpha/beta/alpha" evidence="14">
    <location>
        <begin position="268"/>
        <end position="377"/>
    </location>
</feature>
<comment type="cofactor">
    <cofactor evidence="8">
        <name>Mg(2+)</name>
        <dbReference type="ChEBI" id="CHEBI:18420"/>
    </cofactor>
    <text evidence="8">Binds 1 Mg(2+) ion per subunit.</text>
</comment>
<dbReference type="Pfam" id="PF02880">
    <property type="entry name" value="PGM_PMM_III"/>
    <property type="match status" value="1"/>
</dbReference>
<dbReference type="InterPro" id="IPR050060">
    <property type="entry name" value="Phosphoglucosamine_mutase"/>
</dbReference>
<dbReference type="InterPro" id="IPR005846">
    <property type="entry name" value="A-D-PHexomutase_a/b/a-III"/>
</dbReference>
<comment type="similarity">
    <text evidence="1 8 9">Belongs to the phosphohexose mutase family.</text>
</comment>
<comment type="caution">
    <text evidence="15">The sequence shown here is derived from an EMBL/GenBank/DDBJ whole genome shotgun (WGS) entry which is preliminary data.</text>
</comment>
<dbReference type="Proteomes" id="UP000297713">
    <property type="component" value="Unassembled WGS sequence"/>
</dbReference>
<proteinExistence type="inferred from homology"/>
<dbReference type="SUPFAM" id="SSF55957">
    <property type="entry name" value="Phosphoglucomutase, C-terminal domain"/>
    <property type="match status" value="1"/>
</dbReference>
<evidence type="ECO:0000256" key="2">
    <source>
        <dbReference type="ARBA" id="ARBA00022553"/>
    </source>
</evidence>
<organism evidence="15 16">
    <name type="scientific">Methylacidiphilum caldifontis</name>
    <dbReference type="NCBI Taxonomy" id="2795386"/>
    <lineage>
        <taxon>Bacteria</taxon>
        <taxon>Pseudomonadati</taxon>
        <taxon>Verrucomicrobiota</taxon>
        <taxon>Methylacidiphilae</taxon>
        <taxon>Methylacidiphilales</taxon>
        <taxon>Methylacidiphilaceae</taxon>
        <taxon>Methylacidiphilum (ex Ratnadevi et al. 2023)</taxon>
    </lineage>
</organism>
<evidence type="ECO:0000259" key="12">
    <source>
        <dbReference type="Pfam" id="PF02878"/>
    </source>
</evidence>
<evidence type="ECO:0000313" key="16">
    <source>
        <dbReference type="Proteomes" id="UP000297713"/>
    </source>
</evidence>
<dbReference type="EMBL" id="LXQC01000158">
    <property type="protein sequence ID" value="TFE67196.1"/>
    <property type="molecule type" value="Genomic_DNA"/>
</dbReference>
<dbReference type="Gene3D" id="3.30.310.50">
    <property type="entry name" value="Alpha-D-phosphohexomutase, C-terminal domain"/>
    <property type="match status" value="1"/>
</dbReference>
<dbReference type="GO" id="GO:0000287">
    <property type="term" value="F:magnesium ion binding"/>
    <property type="evidence" value="ECO:0007669"/>
    <property type="project" value="UniProtKB-UniRule"/>
</dbReference>
<dbReference type="InterPro" id="IPR005844">
    <property type="entry name" value="A-D-PHexomutase_a/b/a-I"/>
</dbReference>
<dbReference type="SUPFAM" id="SSF53738">
    <property type="entry name" value="Phosphoglucomutase, first 3 domains"/>
    <property type="match status" value="3"/>
</dbReference>
<dbReference type="InterPro" id="IPR005841">
    <property type="entry name" value="Alpha-D-phosphohexomutase_SF"/>
</dbReference>
<evidence type="ECO:0000259" key="14">
    <source>
        <dbReference type="Pfam" id="PF02880"/>
    </source>
</evidence>
<keyword evidence="16" id="KW-1185">Reference proteome</keyword>
<dbReference type="PROSITE" id="PS00710">
    <property type="entry name" value="PGM_PMM"/>
    <property type="match status" value="1"/>
</dbReference>
<dbReference type="PANTHER" id="PTHR42946:SF1">
    <property type="entry name" value="PHOSPHOGLUCOMUTASE (ALPHA-D-GLUCOSE-1,6-BISPHOSPHATE-DEPENDENT)"/>
    <property type="match status" value="1"/>
</dbReference>
<protein>
    <recommendedName>
        <fullName evidence="7 8">Phosphoglucosamine mutase</fullName>
        <ecNumber evidence="6 8">5.4.2.10</ecNumber>
    </recommendedName>
</protein>
<comment type="catalytic activity">
    <reaction evidence="8 10">
        <text>alpha-D-glucosamine 1-phosphate = D-glucosamine 6-phosphate</text>
        <dbReference type="Rhea" id="RHEA:23424"/>
        <dbReference type="ChEBI" id="CHEBI:58516"/>
        <dbReference type="ChEBI" id="CHEBI:58725"/>
        <dbReference type="EC" id="5.4.2.10"/>
    </reaction>
</comment>
<dbReference type="FunFam" id="3.40.120.10:FF:000002">
    <property type="entry name" value="Phosphoglucosamine mutase"/>
    <property type="match status" value="1"/>
</dbReference>